<dbReference type="AlphaFoldDB" id="A0A367KA75"/>
<evidence type="ECO:0000313" key="2">
    <source>
        <dbReference type="Proteomes" id="UP000253551"/>
    </source>
</evidence>
<comment type="caution">
    <text evidence="1">The sequence shown here is derived from an EMBL/GenBank/DDBJ whole genome shotgun (WGS) entry which is preliminary data.</text>
</comment>
<proteinExistence type="predicted"/>
<sequence>MSKNDLETQDLIRTNEDYFSLFPEFVPYSDEFFFDSPILESYSTDTTSSSP</sequence>
<feature type="non-terminal residue" evidence="1">
    <location>
        <position position="51"/>
    </location>
</feature>
<evidence type="ECO:0000313" key="1">
    <source>
        <dbReference type="EMBL" id="RCH99142.1"/>
    </source>
</evidence>
<name>A0A367KA75_RHIST</name>
<dbReference type="Proteomes" id="UP000253551">
    <property type="component" value="Unassembled WGS sequence"/>
</dbReference>
<keyword evidence="2" id="KW-1185">Reference proteome</keyword>
<protein>
    <submittedName>
        <fullName evidence="1">Uncharacterized protein</fullName>
    </submittedName>
</protein>
<accession>A0A367KA75</accession>
<reference evidence="1 2" key="1">
    <citation type="journal article" date="2018" name="G3 (Bethesda)">
        <title>Phylogenetic and Phylogenomic Definition of Rhizopus Species.</title>
        <authorList>
            <person name="Gryganskyi A.P."/>
            <person name="Golan J."/>
            <person name="Dolatabadi S."/>
            <person name="Mondo S."/>
            <person name="Robb S."/>
            <person name="Idnurm A."/>
            <person name="Muszewska A."/>
            <person name="Steczkiewicz K."/>
            <person name="Masonjones S."/>
            <person name="Liao H.L."/>
            <person name="Gajdeczka M.T."/>
            <person name="Anike F."/>
            <person name="Vuek A."/>
            <person name="Anishchenko I.M."/>
            <person name="Voigt K."/>
            <person name="de Hoog G.S."/>
            <person name="Smith M.E."/>
            <person name="Heitman J."/>
            <person name="Vilgalys R."/>
            <person name="Stajich J.E."/>
        </authorList>
    </citation>
    <scope>NUCLEOTIDE SEQUENCE [LARGE SCALE GENOMIC DNA]</scope>
    <source>
        <strain evidence="1 2">LSU 92-RS-03</strain>
    </source>
</reference>
<dbReference type="EMBL" id="PJQM01001982">
    <property type="protein sequence ID" value="RCH99142.1"/>
    <property type="molecule type" value="Genomic_DNA"/>
</dbReference>
<organism evidence="1 2">
    <name type="scientific">Rhizopus stolonifer</name>
    <name type="common">Rhizopus nigricans</name>
    <dbReference type="NCBI Taxonomy" id="4846"/>
    <lineage>
        <taxon>Eukaryota</taxon>
        <taxon>Fungi</taxon>
        <taxon>Fungi incertae sedis</taxon>
        <taxon>Mucoromycota</taxon>
        <taxon>Mucoromycotina</taxon>
        <taxon>Mucoromycetes</taxon>
        <taxon>Mucorales</taxon>
        <taxon>Mucorineae</taxon>
        <taxon>Rhizopodaceae</taxon>
        <taxon>Rhizopus</taxon>
    </lineage>
</organism>
<gene>
    <name evidence="1" type="ORF">CU098_012079</name>
</gene>